<dbReference type="EMBL" id="JBHTIW010000003">
    <property type="protein sequence ID" value="MFD0919373.1"/>
    <property type="molecule type" value="Genomic_DNA"/>
</dbReference>
<sequence>MSMGLAVAIVVGGCLVVAAAIVVLVVWLNRLKTSEEKAVLERLHARAAELGWTYEERNDSYVSVYNAQREYMTQPLLAMPTRRNPLAPFQPYHRPSKAVAAKKIVTGVHRGRSFIAALFTVNYANEQSSVRVIWVRTPAAGPALTVSREARVASHINKAIGQGDVQLGNVEFDEQFEISQEDESFTRTVLNPAVIEYLLNTPRKFQSMSFLADHIDFSDQVTDHRDPEQLIPALDLRCDVLDRVPQSAWT</sequence>
<name>A0ABW3FNK1_9PSEU</name>
<comment type="caution">
    <text evidence="2">The sequence shown here is derived from an EMBL/GenBank/DDBJ whole genome shotgun (WGS) entry which is preliminary data.</text>
</comment>
<organism evidence="2 3">
    <name type="scientific">Saccharopolyspora rosea</name>
    <dbReference type="NCBI Taxonomy" id="524884"/>
    <lineage>
        <taxon>Bacteria</taxon>
        <taxon>Bacillati</taxon>
        <taxon>Actinomycetota</taxon>
        <taxon>Actinomycetes</taxon>
        <taxon>Pseudonocardiales</taxon>
        <taxon>Pseudonocardiaceae</taxon>
        <taxon>Saccharopolyspora</taxon>
    </lineage>
</organism>
<evidence type="ECO:0000313" key="3">
    <source>
        <dbReference type="Proteomes" id="UP001597018"/>
    </source>
</evidence>
<dbReference type="Proteomes" id="UP001597018">
    <property type="component" value="Unassembled WGS sequence"/>
</dbReference>
<feature type="transmembrane region" description="Helical" evidence="1">
    <location>
        <begin position="6"/>
        <end position="28"/>
    </location>
</feature>
<accession>A0ABW3FNK1</accession>
<proteinExistence type="predicted"/>
<keyword evidence="1" id="KW-1133">Transmembrane helix</keyword>
<protein>
    <submittedName>
        <fullName evidence="2">DUF3137 domain-containing protein</fullName>
    </submittedName>
</protein>
<evidence type="ECO:0000256" key="1">
    <source>
        <dbReference type="SAM" id="Phobius"/>
    </source>
</evidence>
<evidence type="ECO:0000313" key="2">
    <source>
        <dbReference type="EMBL" id="MFD0919373.1"/>
    </source>
</evidence>
<keyword evidence="3" id="KW-1185">Reference proteome</keyword>
<reference evidence="3" key="1">
    <citation type="journal article" date="2019" name="Int. J. Syst. Evol. Microbiol.">
        <title>The Global Catalogue of Microorganisms (GCM) 10K type strain sequencing project: providing services to taxonomists for standard genome sequencing and annotation.</title>
        <authorList>
            <consortium name="The Broad Institute Genomics Platform"/>
            <consortium name="The Broad Institute Genome Sequencing Center for Infectious Disease"/>
            <person name="Wu L."/>
            <person name="Ma J."/>
        </authorList>
    </citation>
    <scope>NUCLEOTIDE SEQUENCE [LARGE SCALE GENOMIC DNA]</scope>
    <source>
        <strain evidence="3">CCUG 56401</strain>
    </source>
</reference>
<dbReference type="RefSeq" id="WP_345599894.1">
    <property type="nucleotide sequence ID" value="NZ_BAABLT010000001.1"/>
</dbReference>
<keyword evidence="1" id="KW-0472">Membrane</keyword>
<gene>
    <name evidence="2" type="ORF">ACFQ16_06440</name>
</gene>
<keyword evidence="1" id="KW-0812">Transmembrane</keyword>